<dbReference type="EMBL" id="MRWU01000040">
    <property type="protein sequence ID" value="OSX89290.1"/>
    <property type="molecule type" value="Genomic_DNA"/>
</dbReference>
<reference evidence="2 4" key="1">
    <citation type="submission" date="2016-12" db="EMBL/GenBank/DDBJ databases">
        <title>Genome Sequences of Twelve Sporeforming Bacillus Species Isolated from Foods.</title>
        <authorList>
            <person name="De Jong A."/>
            <person name="Holsappel S."/>
            <person name="Kuipers O.P."/>
        </authorList>
    </citation>
    <scope>NUCLEOTIDE SEQUENCE [LARGE SCALE GENOMIC DNA]</scope>
    <source>
        <strain evidence="2 4">S3E15</strain>
    </source>
</reference>
<dbReference type="Proteomes" id="UP000194131">
    <property type="component" value="Unassembled WGS sequence"/>
</dbReference>
<dbReference type="Proteomes" id="UP000596196">
    <property type="component" value="Plasmid unnamed1"/>
</dbReference>
<dbReference type="AlphaFoldDB" id="A0AAP8BC90"/>
<geneLocation type="plasmid" evidence="3 5">
    <name>unnamed1</name>
</geneLocation>
<dbReference type="RefSeq" id="WP_033734609.1">
    <property type="nucleotide sequence ID" value="NZ_CP009690.1"/>
</dbReference>
<protein>
    <recommendedName>
        <fullName evidence="6">Group-specific protein</fullName>
    </recommendedName>
</protein>
<keyword evidence="1" id="KW-0812">Transmembrane</keyword>
<organism evidence="2 4">
    <name type="scientific">Bacillus mycoides</name>
    <dbReference type="NCBI Taxonomy" id="1405"/>
    <lineage>
        <taxon>Bacteria</taxon>
        <taxon>Bacillati</taxon>
        <taxon>Bacillota</taxon>
        <taxon>Bacilli</taxon>
        <taxon>Bacillales</taxon>
        <taxon>Bacillaceae</taxon>
        <taxon>Bacillus</taxon>
        <taxon>Bacillus cereus group</taxon>
    </lineage>
</organism>
<gene>
    <name evidence="3" type="ORF">I6G81_00040</name>
    <name evidence="2" type="ORF">S3E15_04440</name>
</gene>
<evidence type="ECO:0000313" key="5">
    <source>
        <dbReference type="Proteomes" id="UP000596196"/>
    </source>
</evidence>
<evidence type="ECO:0000256" key="1">
    <source>
        <dbReference type="SAM" id="Phobius"/>
    </source>
</evidence>
<reference evidence="3 5" key="2">
    <citation type="submission" date="2020-12" db="EMBL/GenBank/DDBJ databases">
        <title>FDA dAtabase for Regulatory Grade micrObial Sequences (FDA-ARGOS): Supporting development and validation of Infectious Disease Dx tests.</title>
        <authorList>
            <person name="Nelson B."/>
            <person name="Plummer A."/>
            <person name="Tallon L."/>
            <person name="Sadzewicz L."/>
            <person name="Zhao X."/>
            <person name="Boylan J."/>
            <person name="Ott S."/>
            <person name="Bowen H."/>
            <person name="Vavikolanu K."/>
            <person name="Mehta A."/>
            <person name="Aluvathingal J."/>
            <person name="Nadendla S."/>
            <person name="Myers T."/>
            <person name="Yan Y."/>
            <person name="Sichtig H."/>
        </authorList>
    </citation>
    <scope>NUCLEOTIDE SEQUENCE [LARGE SCALE GENOMIC DNA]</scope>
    <source>
        <strain evidence="3 5">FDAARGOS_924</strain>
        <plasmid evidence="3 5">unnamed1</plasmid>
    </source>
</reference>
<keyword evidence="1" id="KW-1133">Transmembrane helix</keyword>
<feature type="transmembrane region" description="Helical" evidence="1">
    <location>
        <begin position="73"/>
        <end position="93"/>
    </location>
</feature>
<proteinExistence type="predicted"/>
<feature type="transmembrane region" description="Helical" evidence="1">
    <location>
        <begin position="5"/>
        <end position="24"/>
    </location>
</feature>
<keyword evidence="1" id="KW-0472">Membrane</keyword>
<evidence type="ECO:0000313" key="2">
    <source>
        <dbReference type="EMBL" id="OSX89290.1"/>
    </source>
</evidence>
<evidence type="ECO:0000313" key="4">
    <source>
        <dbReference type="Proteomes" id="UP000194131"/>
    </source>
</evidence>
<sequence>MKKFVVSYLACLMFFSISINILAYQEPNYEETWGPIWLSIIMYVILGSIPVFIGCLLGEFFYRKIKKSYKLKFGIPLFILLGVFYGYLIRVIIFGKHIISVSFTIQDFVEGSPIILASLLFYFIRRI</sequence>
<dbReference type="EMBL" id="CP065875">
    <property type="protein sequence ID" value="QQA13481.1"/>
    <property type="molecule type" value="Genomic_DNA"/>
</dbReference>
<keyword evidence="3" id="KW-0614">Plasmid</keyword>
<dbReference type="KEGG" id="bmyo:BG05_5821"/>
<accession>A0AAP8BC90</accession>
<feature type="transmembrane region" description="Helical" evidence="1">
    <location>
        <begin position="36"/>
        <end position="61"/>
    </location>
</feature>
<keyword evidence="5" id="KW-1185">Reference proteome</keyword>
<evidence type="ECO:0008006" key="6">
    <source>
        <dbReference type="Google" id="ProtNLM"/>
    </source>
</evidence>
<evidence type="ECO:0000313" key="3">
    <source>
        <dbReference type="EMBL" id="QQA13481.1"/>
    </source>
</evidence>
<name>A0AAP8BC90_BACMY</name>
<feature type="transmembrane region" description="Helical" evidence="1">
    <location>
        <begin position="105"/>
        <end position="124"/>
    </location>
</feature>